<name>A0A2U2X275_9FLAO</name>
<dbReference type="EMBL" id="QFRJ01000015">
    <property type="protein sequence ID" value="PWH81882.1"/>
    <property type="molecule type" value="Genomic_DNA"/>
</dbReference>
<gene>
    <name evidence="1" type="ORF">DIT68_14415</name>
</gene>
<comment type="caution">
    <text evidence="1">The sequence shown here is derived from an EMBL/GenBank/DDBJ whole genome shotgun (WGS) entry which is preliminary data.</text>
</comment>
<organism evidence="1 2">
    <name type="scientific">Brumimicrobium oceani</name>
    <dbReference type="NCBI Taxonomy" id="2100725"/>
    <lineage>
        <taxon>Bacteria</taxon>
        <taxon>Pseudomonadati</taxon>
        <taxon>Bacteroidota</taxon>
        <taxon>Flavobacteriia</taxon>
        <taxon>Flavobacteriales</taxon>
        <taxon>Crocinitomicaceae</taxon>
        <taxon>Brumimicrobium</taxon>
    </lineage>
</organism>
<evidence type="ECO:0000313" key="2">
    <source>
        <dbReference type="Proteomes" id="UP000245370"/>
    </source>
</evidence>
<proteinExistence type="predicted"/>
<dbReference type="Proteomes" id="UP000245370">
    <property type="component" value="Unassembled WGS sequence"/>
</dbReference>
<protein>
    <submittedName>
        <fullName evidence="1">Uncharacterized protein</fullName>
    </submittedName>
</protein>
<keyword evidence="2" id="KW-1185">Reference proteome</keyword>
<sequence>MKELGKQNAKIITAEELTRTQESVKQEFRTLIADYKSKISEQLTVKVENLKAELAKNNISYQISLAELTKMRFQKIEELVLDLIKLQDFIRENMFWAENEEDFRKNKSSFNELYKKADISRKLCTLYLPDELIQKIIDVLNNSHSAYMSFVKMYHTNPKQLGEVSLWDLNAHKIQQDLTNENFKAYQKLDSEIDKFPSILKDLSSEFKKQVILKNIDE</sequence>
<dbReference type="AlphaFoldDB" id="A0A2U2X275"/>
<accession>A0A2U2X275</accession>
<evidence type="ECO:0000313" key="1">
    <source>
        <dbReference type="EMBL" id="PWH81882.1"/>
    </source>
</evidence>
<reference evidence="1 2" key="2">
    <citation type="submission" date="2018-05" db="EMBL/GenBank/DDBJ databases">
        <authorList>
            <person name="Lanie J.A."/>
            <person name="Ng W.-L."/>
            <person name="Kazmierczak K.M."/>
            <person name="Andrzejewski T.M."/>
            <person name="Davidsen T.M."/>
            <person name="Wayne K.J."/>
            <person name="Tettelin H."/>
            <person name="Glass J.I."/>
            <person name="Rusch D."/>
            <person name="Podicherti R."/>
            <person name="Tsui H.-C.T."/>
            <person name="Winkler M.E."/>
        </authorList>
    </citation>
    <scope>NUCLEOTIDE SEQUENCE [LARGE SCALE GENOMIC DNA]</scope>
    <source>
        <strain evidence="1 2">C305</strain>
    </source>
</reference>
<reference evidence="1 2" key="1">
    <citation type="submission" date="2018-05" db="EMBL/GenBank/DDBJ databases">
        <title>Brumimicrobium oceani sp. nov., isolated from coastal sediment.</title>
        <authorList>
            <person name="Kou Y."/>
        </authorList>
    </citation>
    <scope>NUCLEOTIDE SEQUENCE [LARGE SCALE GENOMIC DNA]</scope>
    <source>
        <strain evidence="1 2">C305</strain>
    </source>
</reference>